<dbReference type="InterPro" id="IPR034005">
    <property type="entry name" value="M3A_DCP"/>
</dbReference>
<dbReference type="Proteomes" id="UP000249739">
    <property type="component" value="Unassembled WGS sequence"/>
</dbReference>
<evidence type="ECO:0000256" key="4">
    <source>
        <dbReference type="ARBA" id="ARBA00022801"/>
    </source>
</evidence>
<keyword evidence="5 7" id="KW-0862">Zinc</keyword>
<evidence type="ECO:0000256" key="7">
    <source>
        <dbReference type="RuleBase" id="RU003435"/>
    </source>
</evidence>
<dbReference type="InterPro" id="IPR045090">
    <property type="entry name" value="Pept_M3A_M3B"/>
</dbReference>
<evidence type="ECO:0000313" key="10">
    <source>
        <dbReference type="Proteomes" id="UP000249739"/>
    </source>
</evidence>
<keyword evidence="2 7" id="KW-0645">Protease</keyword>
<comment type="similarity">
    <text evidence="1 7">Belongs to the peptidase M3 family.</text>
</comment>
<name>A0A2W5FSD9_9BACT</name>
<keyword evidence="6 7" id="KW-0482">Metalloprotease</keyword>
<organism evidence="9 10">
    <name type="scientific">Micavibrio aeruginosavorus</name>
    <dbReference type="NCBI Taxonomy" id="349221"/>
    <lineage>
        <taxon>Bacteria</taxon>
        <taxon>Pseudomonadati</taxon>
        <taxon>Bdellovibrionota</taxon>
        <taxon>Bdellovibrionia</taxon>
        <taxon>Bdellovibrionales</taxon>
        <taxon>Pseudobdellovibrionaceae</taxon>
        <taxon>Micavibrio</taxon>
    </lineage>
</organism>
<evidence type="ECO:0000256" key="3">
    <source>
        <dbReference type="ARBA" id="ARBA00022723"/>
    </source>
</evidence>
<dbReference type="Gene3D" id="1.10.1370.40">
    <property type="match status" value="1"/>
</dbReference>
<evidence type="ECO:0000256" key="5">
    <source>
        <dbReference type="ARBA" id="ARBA00022833"/>
    </source>
</evidence>
<accession>A0A2W5FSD9</accession>
<dbReference type="InterPro" id="IPR024077">
    <property type="entry name" value="Neurolysin/TOP_dom2"/>
</dbReference>
<dbReference type="EMBL" id="QFOT01000016">
    <property type="protein sequence ID" value="PZP56737.1"/>
    <property type="molecule type" value="Genomic_DNA"/>
</dbReference>
<reference evidence="9 10" key="1">
    <citation type="submission" date="2017-08" db="EMBL/GenBank/DDBJ databases">
        <title>Infants hospitalized years apart are colonized by the same room-sourced microbial strains.</title>
        <authorList>
            <person name="Brooks B."/>
            <person name="Olm M.R."/>
            <person name="Firek B.A."/>
            <person name="Baker R."/>
            <person name="Thomas B.C."/>
            <person name="Morowitz M.J."/>
            <person name="Banfield J.F."/>
        </authorList>
    </citation>
    <scope>NUCLEOTIDE SEQUENCE [LARGE SCALE GENOMIC DNA]</scope>
    <source>
        <strain evidence="9">S2_006_000_R2_64</strain>
    </source>
</reference>
<dbReference type="CDD" id="cd06456">
    <property type="entry name" value="M3A_DCP"/>
    <property type="match status" value="1"/>
</dbReference>
<evidence type="ECO:0000256" key="2">
    <source>
        <dbReference type="ARBA" id="ARBA00022670"/>
    </source>
</evidence>
<dbReference type="GO" id="GO:0004222">
    <property type="term" value="F:metalloendopeptidase activity"/>
    <property type="evidence" value="ECO:0007669"/>
    <property type="project" value="InterPro"/>
</dbReference>
<dbReference type="PANTHER" id="PTHR43660">
    <property type="entry name" value="DIPEPTIDYL CARBOXYPEPTIDASE"/>
    <property type="match status" value="1"/>
</dbReference>
<proteinExistence type="inferred from homology"/>
<dbReference type="FunFam" id="3.40.390.10:FF:000009">
    <property type="entry name" value="Oligopeptidase A"/>
    <property type="match status" value="1"/>
</dbReference>
<dbReference type="Gene3D" id="1.10.1370.10">
    <property type="entry name" value="Neurolysin, domain 3"/>
    <property type="match status" value="1"/>
</dbReference>
<feature type="domain" description="Peptidase M3A/M3B catalytic" evidence="8">
    <location>
        <begin position="230"/>
        <end position="673"/>
    </location>
</feature>
<evidence type="ECO:0000256" key="1">
    <source>
        <dbReference type="ARBA" id="ARBA00006040"/>
    </source>
</evidence>
<dbReference type="GO" id="GO:0006508">
    <property type="term" value="P:proteolysis"/>
    <property type="evidence" value="ECO:0007669"/>
    <property type="project" value="UniProtKB-KW"/>
</dbReference>
<dbReference type="Gene3D" id="3.40.390.10">
    <property type="entry name" value="Collagenase (Catalytic Domain)"/>
    <property type="match status" value="1"/>
</dbReference>
<evidence type="ECO:0000256" key="6">
    <source>
        <dbReference type="ARBA" id="ARBA00023049"/>
    </source>
</evidence>
<gene>
    <name evidence="9" type="ORF">DI586_02605</name>
</gene>
<dbReference type="InterPro" id="IPR001567">
    <property type="entry name" value="Pept_M3A_M3B_dom"/>
</dbReference>
<dbReference type="SUPFAM" id="SSF55486">
    <property type="entry name" value="Metalloproteases ('zincins'), catalytic domain"/>
    <property type="match status" value="1"/>
</dbReference>
<dbReference type="InterPro" id="IPR024079">
    <property type="entry name" value="MetalloPept_cat_dom_sf"/>
</dbReference>
<dbReference type="AlphaFoldDB" id="A0A2W5FSD9"/>
<dbReference type="GO" id="GO:0046872">
    <property type="term" value="F:metal ion binding"/>
    <property type="evidence" value="ECO:0007669"/>
    <property type="project" value="UniProtKB-UniRule"/>
</dbReference>
<comment type="caution">
    <text evidence="9">The sequence shown here is derived from an EMBL/GenBank/DDBJ whole genome shotgun (WGS) entry which is preliminary data.</text>
</comment>
<dbReference type="PANTHER" id="PTHR43660:SF1">
    <property type="entry name" value="DIPEPTIDYL CARBOXYPEPTIDASE"/>
    <property type="match status" value="1"/>
</dbReference>
<evidence type="ECO:0000313" key="9">
    <source>
        <dbReference type="EMBL" id="PZP56737.1"/>
    </source>
</evidence>
<keyword evidence="3 7" id="KW-0479">Metal-binding</keyword>
<dbReference type="GO" id="GO:0005829">
    <property type="term" value="C:cytosol"/>
    <property type="evidence" value="ECO:0007669"/>
    <property type="project" value="UniProtKB-ARBA"/>
</dbReference>
<evidence type="ECO:0000259" key="8">
    <source>
        <dbReference type="Pfam" id="PF01432"/>
    </source>
</evidence>
<keyword evidence="4 7" id="KW-0378">Hydrolase</keyword>
<dbReference type="Pfam" id="PF01432">
    <property type="entry name" value="Peptidase_M3"/>
    <property type="match status" value="1"/>
</dbReference>
<protein>
    <submittedName>
        <fullName evidence="9">Peptidase M3</fullName>
    </submittedName>
</protein>
<comment type="cofactor">
    <cofactor evidence="7">
        <name>Zn(2+)</name>
        <dbReference type="ChEBI" id="CHEBI:29105"/>
    </cofactor>
    <text evidence="7">Binds 1 zinc ion.</text>
</comment>
<sequence length="682" mass="77724">MTTDNPLLAPSPLKNHAPRFDIIQEEHFRPALDVAIAEARANIDRIIADPAKPDFGNTIVALETASELLGTISSIFYNQLSAAGTDGMQKIAEEIGPIQANFSSDIILNDKLFARVKTVFDNIDTEAKSPEERTLLTDTYKNFARGGALLDDEKKAVLRKINEDMSTLGPVYSNNVKKSAEQFQLVLEDEKDLSGLPEMAIEGAKLAAEENGLTGKYVFTLDFPSYFPFVTYNDSSALREKMWRAYSHQAFGDEYDNTETILKIVRLRYERAKLLGYADHADYVLERRMAEKTERVMSFLTKMKDRYKPAAQRDLDELREFARQKGNADLKPWDVSYYSEKLQEEKFQFSSEDLRPYFPLDRVLKGTFEHFRKLFGLKFTLNTDYPVWHPDVTAYDVEDERTGRFIGTMYADFYPRKGKKPGAWMTAYREQGLYKGNIERPVTAFVCNFTKPTKDKPSLLTFDEVLTIFHEMGHVTHGLLSEATYGSMASPNVLWDFVELPSQLQENWLYEPEVLNDFAAHYETGEKIPAELIEKLRASKNFMAGWTGLRQVGLGTLDMAWHTTDPDKIADLLKFEDSVMEDLRLFPRLGGPASTSYSHIFSGGYSAGYYSYKWAEVLDADAFEVFLEKGLYDAETAETYKKEILSKGNIEHPLVLYSKFRGRDADPDALLRREGLLINDSE</sequence>